<keyword evidence="9" id="KW-0472">Membrane</keyword>
<keyword evidence="6" id="KW-0967">Endosome</keyword>
<dbReference type="Proteomes" id="UP000823561">
    <property type="component" value="Chromosome 22"/>
</dbReference>
<protein>
    <recommendedName>
        <fullName evidence="12">PX domain-containing protein</fullName>
    </recommendedName>
</protein>
<name>A0AAV6FJC9_9TELE</name>
<dbReference type="InterPro" id="IPR036871">
    <property type="entry name" value="PX_dom_sf"/>
</dbReference>
<evidence type="ECO:0000313" key="13">
    <source>
        <dbReference type="EMBL" id="KAG5262600.1"/>
    </source>
</evidence>
<feature type="compositionally biased region" description="Low complexity" evidence="11">
    <location>
        <begin position="351"/>
        <end position="362"/>
    </location>
</feature>
<feature type="domain" description="PX" evidence="12">
    <location>
        <begin position="29"/>
        <end position="146"/>
    </location>
</feature>
<comment type="subcellular location">
    <subcellularLocation>
        <location evidence="2">Cytoplasm</location>
    </subcellularLocation>
    <subcellularLocation>
        <location evidence="10">Endomembrane system</location>
        <topology evidence="10">Peripheral membrane protein</topology>
        <orientation evidence="10">Cytoplasmic side</orientation>
    </subcellularLocation>
    <subcellularLocation>
        <location evidence="1">Endosome</location>
    </subcellularLocation>
</comment>
<evidence type="ECO:0000256" key="3">
    <source>
        <dbReference type="ARBA" id="ARBA00010883"/>
    </source>
</evidence>
<dbReference type="PROSITE" id="PS50195">
    <property type="entry name" value="PX"/>
    <property type="match status" value="1"/>
</dbReference>
<dbReference type="AlphaFoldDB" id="A0AAV6FJC9"/>
<dbReference type="InterPro" id="IPR001683">
    <property type="entry name" value="PX_dom"/>
</dbReference>
<dbReference type="InterPro" id="IPR043544">
    <property type="entry name" value="SNX10/11"/>
</dbReference>
<dbReference type="GO" id="GO:1901981">
    <property type="term" value="F:phosphatidylinositol phosphate binding"/>
    <property type="evidence" value="ECO:0007669"/>
    <property type="project" value="TreeGrafter"/>
</dbReference>
<evidence type="ECO:0000313" key="14">
    <source>
        <dbReference type="Proteomes" id="UP000823561"/>
    </source>
</evidence>
<organism evidence="13 14">
    <name type="scientific">Alosa alosa</name>
    <name type="common">allis shad</name>
    <dbReference type="NCBI Taxonomy" id="278164"/>
    <lineage>
        <taxon>Eukaryota</taxon>
        <taxon>Metazoa</taxon>
        <taxon>Chordata</taxon>
        <taxon>Craniata</taxon>
        <taxon>Vertebrata</taxon>
        <taxon>Euteleostomi</taxon>
        <taxon>Actinopterygii</taxon>
        <taxon>Neopterygii</taxon>
        <taxon>Teleostei</taxon>
        <taxon>Clupei</taxon>
        <taxon>Clupeiformes</taxon>
        <taxon>Clupeoidei</taxon>
        <taxon>Clupeidae</taxon>
        <taxon>Alosa</taxon>
    </lineage>
</organism>
<dbReference type="SUPFAM" id="SSF64268">
    <property type="entry name" value="PX domain"/>
    <property type="match status" value="1"/>
</dbReference>
<evidence type="ECO:0000256" key="7">
    <source>
        <dbReference type="ARBA" id="ARBA00022927"/>
    </source>
</evidence>
<evidence type="ECO:0000256" key="11">
    <source>
        <dbReference type="SAM" id="MobiDB-lite"/>
    </source>
</evidence>
<feature type="region of interest" description="Disordered" evidence="11">
    <location>
        <begin position="346"/>
        <end position="460"/>
    </location>
</feature>
<evidence type="ECO:0000256" key="1">
    <source>
        <dbReference type="ARBA" id="ARBA00004177"/>
    </source>
</evidence>
<accession>A0AAV6FJC9</accession>
<dbReference type="PANTHER" id="PTHR46209">
    <property type="entry name" value="PX DOMAIN-CONTAINING PROTEIN"/>
    <property type="match status" value="1"/>
</dbReference>
<dbReference type="GO" id="GO:0016050">
    <property type="term" value="P:vesicle organization"/>
    <property type="evidence" value="ECO:0007669"/>
    <property type="project" value="TreeGrafter"/>
</dbReference>
<evidence type="ECO:0000256" key="4">
    <source>
        <dbReference type="ARBA" id="ARBA00022448"/>
    </source>
</evidence>
<dbReference type="CDD" id="cd06898">
    <property type="entry name" value="PX_SNX10"/>
    <property type="match status" value="1"/>
</dbReference>
<comment type="similarity">
    <text evidence="3">Belongs to the sorting nexin family.</text>
</comment>
<evidence type="ECO:0000256" key="2">
    <source>
        <dbReference type="ARBA" id="ARBA00004496"/>
    </source>
</evidence>
<dbReference type="GO" id="GO:0006886">
    <property type="term" value="P:intracellular protein transport"/>
    <property type="evidence" value="ECO:0007669"/>
    <property type="project" value="InterPro"/>
</dbReference>
<sequence>MGYLNIPEYPKKGKCCSGTMIKSQDQDEFIAVRVQDPRTQNEGSWNSYVDFKIFLHTNSKAFTAKTSCVRRRYSEFVWLRKKLQKNAGLVPVPELPSKSLFFSFTNEDFIEKRRKGLQSFLDKVVHMTVCLSDSQLHLFLQTQLPVSHIQDCVQGLTPYTVTDAILTYASSNQGWTQEEDSDTQEQCPTPVPYESMESPSPHMPSSQCGPPVTLTASKEAGAAAAVSDSVTVDVHDVNVVELTADAQSEKAHEGESHGDRAPVGDAHAEAIVEVHPQGVDLIIVDQEDAIAEGNATEGAQQSNGGFEDAALEAVDQVERLLNQVGLLEETVTDQYQEVTSEAILKVTDQGSSSEEQNEVVEVTSEDTTNVELSQQEESCLNSASDNDNSVLEASVVPQSLSESNHDGGVAETDSLQDNSETSVGKNGPVEEQCEDQSQNRERDVEMTPSREESGMEADLDEGVCVDKAEEEETTGEVLQSVLLQSLDHCEEESNNTNRLMSNGHNSDNSVTSAMEDSTEEAPDCEKMISSNVIESVVSDSTEDRTVNLEETLEGCDLKGQICHDQIELPYTDLSASEGGEEDPHGVAIQ</sequence>
<gene>
    <name evidence="13" type="ORF">AALO_G00276820</name>
</gene>
<keyword evidence="4" id="KW-0813">Transport</keyword>
<dbReference type="EMBL" id="JADWDJ010000022">
    <property type="protein sequence ID" value="KAG5262600.1"/>
    <property type="molecule type" value="Genomic_DNA"/>
</dbReference>
<dbReference type="SMART" id="SM00312">
    <property type="entry name" value="PX"/>
    <property type="match status" value="1"/>
</dbReference>
<keyword evidence="8" id="KW-0446">Lipid-binding</keyword>
<feature type="compositionally biased region" description="Polar residues" evidence="11">
    <location>
        <begin position="494"/>
        <end position="515"/>
    </location>
</feature>
<feature type="compositionally biased region" description="Low complexity" evidence="11">
    <location>
        <begin position="192"/>
        <end position="206"/>
    </location>
</feature>
<feature type="compositionally biased region" description="Basic and acidic residues" evidence="11">
    <location>
        <begin position="437"/>
        <end position="453"/>
    </location>
</feature>
<feature type="compositionally biased region" description="Polar residues" evidence="11">
    <location>
        <begin position="366"/>
        <end position="402"/>
    </location>
</feature>
<evidence type="ECO:0000256" key="6">
    <source>
        <dbReference type="ARBA" id="ARBA00022753"/>
    </source>
</evidence>
<dbReference type="Pfam" id="PF00787">
    <property type="entry name" value="PX"/>
    <property type="match status" value="1"/>
</dbReference>
<evidence type="ECO:0000256" key="10">
    <source>
        <dbReference type="ARBA" id="ARBA00029433"/>
    </source>
</evidence>
<evidence type="ECO:0000256" key="5">
    <source>
        <dbReference type="ARBA" id="ARBA00022490"/>
    </source>
</evidence>
<feature type="region of interest" description="Disordered" evidence="11">
    <location>
        <begin position="492"/>
        <end position="523"/>
    </location>
</feature>
<keyword evidence="14" id="KW-1185">Reference proteome</keyword>
<feature type="compositionally biased region" description="Polar residues" evidence="11">
    <location>
        <begin position="413"/>
        <end position="424"/>
    </location>
</feature>
<dbReference type="GO" id="GO:0005768">
    <property type="term" value="C:endosome"/>
    <property type="evidence" value="ECO:0007669"/>
    <property type="project" value="UniProtKB-SubCell"/>
</dbReference>
<dbReference type="PANTHER" id="PTHR46209:SF1">
    <property type="entry name" value="SORTING NEXIN-11"/>
    <property type="match status" value="1"/>
</dbReference>
<comment type="caution">
    <text evidence="13">The sequence shown here is derived from an EMBL/GenBank/DDBJ whole genome shotgun (WGS) entry which is preliminary data.</text>
</comment>
<evidence type="ECO:0000256" key="8">
    <source>
        <dbReference type="ARBA" id="ARBA00023121"/>
    </source>
</evidence>
<reference evidence="13" key="1">
    <citation type="submission" date="2020-10" db="EMBL/GenBank/DDBJ databases">
        <title>Chromosome-scale genome assembly of the Allis shad, Alosa alosa.</title>
        <authorList>
            <person name="Margot Z."/>
            <person name="Christophe K."/>
            <person name="Cabau C."/>
            <person name="Louis A."/>
            <person name="Berthelot C."/>
            <person name="Parey E."/>
            <person name="Roest Crollius H."/>
            <person name="Montfort J."/>
            <person name="Robinson-Rechavi M."/>
            <person name="Bucao C."/>
            <person name="Bouchez O."/>
            <person name="Gislard M."/>
            <person name="Lluch J."/>
            <person name="Milhes M."/>
            <person name="Lampietro C."/>
            <person name="Lopez Roques C."/>
            <person name="Donnadieu C."/>
            <person name="Braasch I."/>
            <person name="Desvignes T."/>
            <person name="Postlethwait J."/>
            <person name="Bobe J."/>
            <person name="Guiguen Y."/>
        </authorList>
    </citation>
    <scope>NUCLEOTIDE SEQUENCE</scope>
    <source>
        <strain evidence="13">M-15738</strain>
        <tissue evidence="13">Blood</tissue>
    </source>
</reference>
<keyword evidence="5" id="KW-0963">Cytoplasm</keyword>
<dbReference type="Gene3D" id="3.30.1520.10">
    <property type="entry name" value="Phox-like domain"/>
    <property type="match status" value="1"/>
</dbReference>
<feature type="region of interest" description="Disordered" evidence="11">
    <location>
        <begin position="173"/>
        <end position="209"/>
    </location>
</feature>
<proteinExistence type="inferred from homology"/>
<keyword evidence="7" id="KW-0653">Protein transport</keyword>
<evidence type="ECO:0000259" key="12">
    <source>
        <dbReference type="PROSITE" id="PS50195"/>
    </source>
</evidence>
<evidence type="ECO:0000256" key="9">
    <source>
        <dbReference type="ARBA" id="ARBA00023136"/>
    </source>
</evidence>